<dbReference type="InterPro" id="IPR050322">
    <property type="entry name" value="Fe-S_cluster_asmbl/transfer"/>
</dbReference>
<dbReference type="PANTHER" id="PTHR10072:SF41">
    <property type="entry name" value="IRON-SULFUR CLUSTER ASSEMBLY 1 HOMOLOG, MITOCHONDRIAL"/>
    <property type="match status" value="1"/>
</dbReference>
<dbReference type="InterPro" id="IPR035903">
    <property type="entry name" value="HesB-like_dom_sf"/>
</dbReference>
<accession>A0A6N4SP47</accession>
<evidence type="ECO:0000313" key="2">
    <source>
        <dbReference type="Proteomes" id="UP000001822"/>
    </source>
</evidence>
<dbReference type="SUPFAM" id="SSF89360">
    <property type="entry name" value="HesB-like domain"/>
    <property type="match status" value="1"/>
</dbReference>
<protein>
    <submittedName>
        <fullName evidence="1">Fe-S cluster formation protein</fullName>
    </submittedName>
</protein>
<gene>
    <name evidence="1" type="primary">iscA</name>
    <name evidence="1" type="ordered locus">CHU_0762</name>
</gene>
<dbReference type="GO" id="GO:0005737">
    <property type="term" value="C:cytoplasm"/>
    <property type="evidence" value="ECO:0007669"/>
    <property type="project" value="TreeGrafter"/>
</dbReference>
<dbReference type="KEGG" id="chu:CHU_0762"/>
<dbReference type="Proteomes" id="UP000001822">
    <property type="component" value="Chromosome"/>
</dbReference>
<dbReference type="Gene3D" id="2.60.300.12">
    <property type="entry name" value="HesB-like domain"/>
    <property type="match status" value="1"/>
</dbReference>
<organism evidence="1 2">
    <name type="scientific">Cytophaga hutchinsonii (strain ATCC 33406 / DSM 1761 / CIP 103989 / NBRC 15051 / NCIMB 9469 / D465)</name>
    <dbReference type="NCBI Taxonomy" id="269798"/>
    <lineage>
        <taxon>Bacteria</taxon>
        <taxon>Pseudomonadati</taxon>
        <taxon>Bacteroidota</taxon>
        <taxon>Cytophagia</taxon>
        <taxon>Cytophagales</taxon>
        <taxon>Cytophagaceae</taxon>
        <taxon>Cytophaga</taxon>
    </lineage>
</organism>
<evidence type="ECO:0000313" key="1">
    <source>
        <dbReference type="EMBL" id="ABG58049.1"/>
    </source>
</evidence>
<dbReference type="RefSeq" id="WP_011584165.1">
    <property type="nucleotide sequence ID" value="NC_008255.1"/>
</dbReference>
<dbReference type="GO" id="GO:0051537">
    <property type="term" value="F:2 iron, 2 sulfur cluster binding"/>
    <property type="evidence" value="ECO:0007669"/>
    <property type="project" value="TreeGrafter"/>
</dbReference>
<dbReference type="GO" id="GO:0016226">
    <property type="term" value="P:iron-sulfur cluster assembly"/>
    <property type="evidence" value="ECO:0007669"/>
    <property type="project" value="TreeGrafter"/>
</dbReference>
<sequence length="105" mass="11454">MPAFHQSILPLSITQLALNQIAFIKATKNIPEGYGLRVGVRGSGCSGTSFVLGFDQKKDGDNEYLVEGLPVYIEKKHVLYVAGVELDYEDSEEVTGFIFNTDAPA</sequence>
<dbReference type="OrthoDB" id="9801228at2"/>
<dbReference type="PANTHER" id="PTHR10072">
    <property type="entry name" value="IRON-SULFUR CLUSTER ASSEMBLY PROTEIN"/>
    <property type="match status" value="1"/>
</dbReference>
<name>A0A6N4SP47_CYTH3</name>
<dbReference type="AlphaFoldDB" id="A0A6N4SP47"/>
<proteinExistence type="predicted"/>
<dbReference type="EMBL" id="CP000383">
    <property type="protein sequence ID" value="ABG58049.1"/>
    <property type="molecule type" value="Genomic_DNA"/>
</dbReference>
<keyword evidence="2" id="KW-1185">Reference proteome</keyword>
<reference evidence="1 2" key="1">
    <citation type="journal article" date="2007" name="Appl. Environ. Microbiol.">
        <title>Genome sequence of the cellulolytic gliding bacterium Cytophaga hutchinsonii.</title>
        <authorList>
            <person name="Xie G."/>
            <person name="Bruce D.C."/>
            <person name="Challacombe J.F."/>
            <person name="Chertkov O."/>
            <person name="Detter J.C."/>
            <person name="Gilna P."/>
            <person name="Han C.S."/>
            <person name="Lucas S."/>
            <person name="Misra M."/>
            <person name="Myers G.L."/>
            <person name="Richardson P."/>
            <person name="Tapia R."/>
            <person name="Thayer N."/>
            <person name="Thompson L.S."/>
            <person name="Brettin T.S."/>
            <person name="Henrissat B."/>
            <person name="Wilson D.B."/>
            <person name="McBride M.J."/>
        </authorList>
    </citation>
    <scope>NUCLEOTIDE SEQUENCE [LARGE SCALE GENOMIC DNA]</scope>
    <source>
        <strain evidence="2">ATCC 33406 / DSM 1761 / CIP 103989 / NBRC 15051 / NCIMB 9469 / D465</strain>
    </source>
</reference>